<protein>
    <submittedName>
        <fullName evidence="1">Uncharacterized protein</fullName>
    </submittedName>
</protein>
<reference evidence="1" key="1">
    <citation type="journal article" date="2014" name="Int. J. Syst. Evol. Microbiol.">
        <title>Complete genome sequence of Corynebacterium casei LMG S-19264T (=DSM 44701T), isolated from a smear-ripened cheese.</title>
        <authorList>
            <consortium name="US DOE Joint Genome Institute (JGI-PGF)"/>
            <person name="Walter F."/>
            <person name="Albersmeier A."/>
            <person name="Kalinowski J."/>
            <person name="Ruckert C."/>
        </authorList>
    </citation>
    <scope>NUCLEOTIDE SEQUENCE</scope>
    <source>
        <strain evidence="1">CCM 8711</strain>
    </source>
</reference>
<name>A0A917JCE0_9SPHI</name>
<accession>A0A917JCE0</accession>
<proteinExistence type="predicted"/>
<reference evidence="1" key="2">
    <citation type="submission" date="2020-09" db="EMBL/GenBank/DDBJ databases">
        <authorList>
            <person name="Sun Q."/>
            <person name="Sedlacek I."/>
        </authorList>
    </citation>
    <scope>NUCLEOTIDE SEQUENCE</scope>
    <source>
        <strain evidence="1">CCM 8711</strain>
    </source>
</reference>
<dbReference type="EMBL" id="BMDO01000009">
    <property type="protein sequence ID" value="GGI51870.1"/>
    <property type="molecule type" value="Genomic_DNA"/>
</dbReference>
<dbReference type="AlphaFoldDB" id="A0A917JCE0"/>
<comment type="caution">
    <text evidence="1">The sequence shown here is derived from an EMBL/GenBank/DDBJ whole genome shotgun (WGS) entry which is preliminary data.</text>
</comment>
<sequence length="242" mass="26928">MKTSNKIFIATGLLLLAYMVGYDFTLKSAYEKGDYKSRFYNMTELKFNNFNIVNQQAGNMLGLRVEHGDKYGVWVDKNFKDWVKITQNGQVLNITYVGKNFRQAGSYQGIVIICPVLSQVTATPFPKPKDVEEYNFGSDGGIEIDGFKQTLPMNIRSDKSISVTLSKNTLTDLTADIGNSPKERPRLTIEQNNHIATAHITMQGASQLSLYGPAVEKPDYHLGDSTMVTLSGSALKLVQPKL</sequence>
<evidence type="ECO:0000313" key="2">
    <source>
        <dbReference type="Proteomes" id="UP000662074"/>
    </source>
</evidence>
<organism evidence="1 2">
    <name type="scientific">Mucilaginibacter galii</name>
    <dbReference type="NCBI Taxonomy" id="2005073"/>
    <lineage>
        <taxon>Bacteria</taxon>
        <taxon>Pseudomonadati</taxon>
        <taxon>Bacteroidota</taxon>
        <taxon>Sphingobacteriia</taxon>
        <taxon>Sphingobacteriales</taxon>
        <taxon>Sphingobacteriaceae</taxon>
        <taxon>Mucilaginibacter</taxon>
    </lineage>
</organism>
<dbReference type="Proteomes" id="UP000662074">
    <property type="component" value="Unassembled WGS sequence"/>
</dbReference>
<keyword evidence="2" id="KW-1185">Reference proteome</keyword>
<dbReference type="RefSeq" id="WP_188417980.1">
    <property type="nucleotide sequence ID" value="NZ_BMDO01000009.1"/>
</dbReference>
<evidence type="ECO:0000313" key="1">
    <source>
        <dbReference type="EMBL" id="GGI51870.1"/>
    </source>
</evidence>
<gene>
    <name evidence="1" type="ORF">GCM10011425_30820</name>
</gene>